<dbReference type="Gene3D" id="3.40.50.1110">
    <property type="entry name" value="SGNH hydrolase"/>
    <property type="match status" value="1"/>
</dbReference>
<evidence type="ECO:0000259" key="2">
    <source>
        <dbReference type="Pfam" id="PF13472"/>
    </source>
</evidence>
<dbReference type="InterPro" id="IPR051532">
    <property type="entry name" value="Ester_Hydrolysis_Enzymes"/>
</dbReference>
<feature type="region of interest" description="Disordered" evidence="1">
    <location>
        <begin position="36"/>
        <end position="130"/>
    </location>
</feature>
<dbReference type="Pfam" id="PF13472">
    <property type="entry name" value="Lipase_GDSL_2"/>
    <property type="match status" value="1"/>
</dbReference>
<feature type="compositionally biased region" description="Low complexity" evidence="1">
    <location>
        <begin position="88"/>
        <end position="115"/>
    </location>
</feature>
<dbReference type="CDD" id="cd01833">
    <property type="entry name" value="XynB_like"/>
    <property type="match status" value="1"/>
</dbReference>
<accession>A0A150RB63</accession>
<feature type="compositionally biased region" description="Low complexity" evidence="1">
    <location>
        <begin position="66"/>
        <end position="81"/>
    </location>
</feature>
<organism evidence="3 4">
    <name type="scientific">Sorangium cellulosum</name>
    <name type="common">Polyangium cellulosum</name>
    <dbReference type="NCBI Taxonomy" id="56"/>
    <lineage>
        <taxon>Bacteria</taxon>
        <taxon>Pseudomonadati</taxon>
        <taxon>Myxococcota</taxon>
        <taxon>Polyangia</taxon>
        <taxon>Polyangiales</taxon>
        <taxon>Polyangiaceae</taxon>
        <taxon>Sorangium</taxon>
    </lineage>
</organism>
<dbReference type="SUPFAM" id="SSF52266">
    <property type="entry name" value="SGNH hydrolase"/>
    <property type="match status" value="1"/>
</dbReference>
<reference evidence="3 4" key="1">
    <citation type="submission" date="2014-02" db="EMBL/GenBank/DDBJ databases">
        <title>The small core and large imbalanced accessory genome model reveals a collaborative survival strategy of Sorangium cellulosum strains in nature.</title>
        <authorList>
            <person name="Han K."/>
            <person name="Peng R."/>
            <person name="Blom J."/>
            <person name="Li Y.-Z."/>
        </authorList>
    </citation>
    <scope>NUCLEOTIDE SEQUENCE [LARGE SCALE GENOMIC DNA]</scope>
    <source>
        <strain evidence="3 4">So0011-07</strain>
    </source>
</reference>
<name>A0A150RB63_SORCE</name>
<dbReference type="PANTHER" id="PTHR30383:SF5">
    <property type="entry name" value="SGNH HYDROLASE-TYPE ESTERASE DOMAIN-CONTAINING PROTEIN"/>
    <property type="match status" value="1"/>
</dbReference>
<evidence type="ECO:0000256" key="1">
    <source>
        <dbReference type="SAM" id="MobiDB-lite"/>
    </source>
</evidence>
<gene>
    <name evidence="3" type="ORF">BE17_11205</name>
</gene>
<feature type="compositionally biased region" description="Gly residues" evidence="1">
    <location>
        <begin position="45"/>
        <end position="65"/>
    </location>
</feature>
<dbReference type="EMBL" id="JEMB01002958">
    <property type="protein sequence ID" value="KYF76958.1"/>
    <property type="molecule type" value="Genomic_DNA"/>
</dbReference>
<protein>
    <submittedName>
        <fullName evidence="3">Endoglucanase</fullName>
    </submittedName>
</protein>
<dbReference type="InterPro" id="IPR013830">
    <property type="entry name" value="SGNH_hydro"/>
</dbReference>
<dbReference type="GO" id="GO:0004622">
    <property type="term" value="F:phosphatidylcholine lysophospholipase activity"/>
    <property type="evidence" value="ECO:0007669"/>
    <property type="project" value="TreeGrafter"/>
</dbReference>
<evidence type="ECO:0000313" key="4">
    <source>
        <dbReference type="Proteomes" id="UP000075635"/>
    </source>
</evidence>
<comment type="caution">
    <text evidence="3">The sequence shown here is derived from an EMBL/GenBank/DDBJ whole genome shotgun (WGS) entry which is preliminary data.</text>
</comment>
<dbReference type="Proteomes" id="UP000075635">
    <property type="component" value="Unassembled WGS sequence"/>
</dbReference>
<dbReference type="AlphaFoldDB" id="A0A150RB63"/>
<evidence type="ECO:0000313" key="3">
    <source>
        <dbReference type="EMBL" id="KYF76958.1"/>
    </source>
</evidence>
<dbReference type="PANTHER" id="PTHR30383">
    <property type="entry name" value="THIOESTERASE 1/PROTEASE 1/LYSOPHOSPHOLIPASE L1"/>
    <property type="match status" value="1"/>
</dbReference>
<sequence>MSTLTSPRLIRRGALGAFARGIPLASLLLLGSLACSSASDEPSDGSGGAGGATSSGTSAGTGGASQGASTTSGVGSTTATAGSGGQAPAGATTGSSGEGTGASTSTSASATSSGSSTGGGPSDPGFQPCPETGPCKVLPLGDSITFGLGFDGGYRVELFHLAHQDGHEITFTGTQQMNGPAMVDGASFPRNHEGISGETIEQIANRVPTPALRDMPHIVLLHAGTNDMVRSANGADTRLAALLDELIAEAPDALIVVSSIIPLPFATAAVDTFNATIPGLVEERASAGAHIIFADQFAGFPTAELGDQVHPNQAGYARMAGVWYEAIEGYLR</sequence>
<proteinExistence type="predicted"/>
<dbReference type="InterPro" id="IPR036514">
    <property type="entry name" value="SGNH_hydro_sf"/>
</dbReference>
<feature type="domain" description="SGNH hydrolase-type esterase" evidence="2">
    <location>
        <begin position="140"/>
        <end position="318"/>
    </location>
</feature>